<feature type="compositionally biased region" description="Polar residues" evidence="1">
    <location>
        <begin position="119"/>
        <end position="135"/>
    </location>
</feature>
<gene>
    <name evidence="2" type="ORF">L207DRAFT_584788</name>
</gene>
<accession>A0A2J6RH95</accession>
<proteinExistence type="predicted"/>
<dbReference type="Proteomes" id="UP000235786">
    <property type="component" value="Unassembled WGS sequence"/>
</dbReference>
<keyword evidence="3" id="KW-1185">Reference proteome</keyword>
<reference evidence="2" key="1">
    <citation type="submission" date="2016-04" db="EMBL/GenBank/DDBJ databases">
        <title>A degradative enzymes factory behind the ericoid mycorrhizal symbiosis.</title>
        <authorList>
            <consortium name="DOE Joint Genome Institute"/>
            <person name="Martino E."/>
            <person name="Morin E."/>
            <person name="Grelet G."/>
            <person name="Kuo A."/>
            <person name="Kohler A."/>
            <person name="Daghino S."/>
            <person name="Barry K."/>
            <person name="Choi C."/>
            <person name="Cichocki N."/>
            <person name="Clum A."/>
            <person name="Copeland A."/>
            <person name="Hainaut M."/>
            <person name="Haridas S."/>
            <person name="Labutti K."/>
            <person name="Lindquist E."/>
            <person name="Lipzen A."/>
            <person name="Khouja H.-R."/>
            <person name="Murat C."/>
            <person name="Ohm R."/>
            <person name="Olson A."/>
            <person name="Spatafora J."/>
            <person name="Veneault-Fourrey C."/>
            <person name="Henrissat B."/>
            <person name="Grigoriev I."/>
            <person name="Martin F."/>
            <person name="Perotto S."/>
        </authorList>
    </citation>
    <scope>NUCLEOTIDE SEQUENCE [LARGE SCALE GENOMIC DNA]</scope>
    <source>
        <strain evidence="2">F</strain>
    </source>
</reference>
<feature type="compositionally biased region" description="Polar residues" evidence="1">
    <location>
        <begin position="142"/>
        <end position="166"/>
    </location>
</feature>
<dbReference type="EMBL" id="KZ613948">
    <property type="protein sequence ID" value="PMD37867.1"/>
    <property type="molecule type" value="Genomic_DNA"/>
</dbReference>
<name>A0A2J6RH95_HYAVF</name>
<feature type="compositionally biased region" description="Basic and acidic residues" evidence="1">
    <location>
        <begin position="276"/>
        <end position="289"/>
    </location>
</feature>
<feature type="compositionally biased region" description="Low complexity" evidence="1">
    <location>
        <begin position="167"/>
        <end position="180"/>
    </location>
</feature>
<dbReference type="OrthoDB" id="5377213at2759"/>
<evidence type="ECO:0000256" key="1">
    <source>
        <dbReference type="SAM" id="MobiDB-lite"/>
    </source>
</evidence>
<feature type="region of interest" description="Disordered" evidence="1">
    <location>
        <begin position="1"/>
        <end position="21"/>
    </location>
</feature>
<feature type="compositionally biased region" description="Polar residues" evidence="1">
    <location>
        <begin position="78"/>
        <end position="97"/>
    </location>
</feature>
<feature type="region of interest" description="Disordered" evidence="1">
    <location>
        <begin position="276"/>
        <end position="317"/>
    </location>
</feature>
<evidence type="ECO:0000313" key="2">
    <source>
        <dbReference type="EMBL" id="PMD37867.1"/>
    </source>
</evidence>
<evidence type="ECO:0000313" key="3">
    <source>
        <dbReference type="Proteomes" id="UP000235786"/>
    </source>
</evidence>
<feature type="region of interest" description="Disordered" evidence="1">
    <location>
        <begin position="340"/>
        <end position="364"/>
    </location>
</feature>
<organism evidence="2 3">
    <name type="scientific">Hyaloscypha variabilis (strain UAMH 11265 / GT02V1 / F)</name>
    <name type="common">Meliniomyces variabilis</name>
    <dbReference type="NCBI Taxonomy" id="1149755"/>
    <lineage>
        <taxon>Eukaryota</taxon>
        <taxon>Fungi</taxon>
        <taxon>Dikarya</taxon>
        <taxon>Ascomycota</taxon>
        <taxon>Pezizomycotina</taxon>
        <taxon>Leotiomycetes</taxon>
        <taxon>Helotiales</taxon>
        <taxon>Hyaloscyphaceae</taxon>
        <taxon>Hyaloscypha</taxon>
        <taxon>Hyaloscypha variabilis</taxon>
    </lineage>
</organism>
<feature type="compositionally biased region" description="Gly residues" evidence="1">
    <location>
        <begin position="340"/>
        <end position="350"/>
    </location>
</feature>
<dbReference type="AlphaFoldDB" id="A0A2J6RH95"/>
<protein>
    <submittedName>
        <fullName evidence="2">Uncharacterized protein</fullName>
    </submittedName>
</protein>
<feature type="region of interest" description="Disordered" evidence="1">
    <location>
        <begin position="74"/>
        <end position="180"/>
    </location>
</feature>
<sequence>MASYTGAVPSKSRTKVKPILRKLTQSEKNSLDLDRPAAEQDGLGIYDYGTGSRSSHDINVNFSTTGMGLGMGRRGYHNRSTSGTSQFSTATTGSGPRTGSFVHPFQQTPRPYTPPLAVSSYQNSLRESGSPSTSPVEEDDPANSNNNTLHNYRSASNLSNHRNPSLTAASTPPTSQLPSQPLLRIQTKPSSSSRLGLATSHTSLHNDLTLVSPADTPTMSPVSVIRTSMDKGFRIRSRSELDSRGRSETIQEARRKFQEKELAKEEKAAREEIRALEKRNQKEARQIERGHRRSSASDATRRKRSKSDLTMTEKGESLVGREYDSVVADLEPPVFMDTGFGGGGGGGGEGVQRREGGLKGTKKKTHGAWTKLMMWLRTRFIRMGRKRDQS</sequence>